<reference evidence="2" key="1">
    <citation type="journal article" date="2023" name="Microbiol Resour">
        <title>Genome Sequences of Rhodoplanes serenus and Two Thermotolerant Strains, Rhodoplanes tepidamans and 'Rhodoplanes cryptolactis,' Further Refine the Genus.</title>
        <authorList>
            <person name="Rayyan A.A."/>
            <person name="Kyndt J.A."/>
        </authorList>
    </citation>
    <scope>NUCLEOTIDE SEQUENCE</scope>
    <source>
        <strain evidence="2">DSM 9987</strain>
    </source>
</reference>
<keyword evidence="1" id="KW-0812">Transmembrane</keyword>
<keyword evidence="1" id="KW-1133">Transmembrane helix</keyword>
<accession>A0ABT5JF19</accession>
<evidence type="ECO:0000256" key="1">
    <source>
        <dbReference type="SAM" id="Phobius"/>
    </source>
</evidence>
<name>A0ABT5JF19_RHOTP</name>
<gene>
    <name evidence="2" type="ORF">PQJ73_20175</name>
</gene>
<dbReference type="RefSeq" id="WP_272778849.1">
    <property type="nucleotide sequence ID" value="NZ_JAQQLI010000035.1"/>
</dbReference>
<evidence type="ECO:0000313" key="3">
    <source>
        <dbReference type="Proteomes" id="UP001165652"/>
    </source>
</evidence>
<sequence>MSAPRTALDDVADVLTGFGLAVVVIMIAWSAWTIWTLPTDSLAGLP</sequence>
<proteinExistence type="predicted"/>
<dbReference type="EMBL" id="JAQQLI010000035">
    <property type="protein sequence ID" value="MDC7788013.1"/>
    <property type="molecule type" value="Genomic_DNA"/>
</dbReference>
<organism evidence="2 3">
    <name type="scientific">Rhodoplanes tepidamans</name>
    <name type="common">Rhodoplanes cryptolactis</name>
    <dbReference type="NCBI Taxonomy" id="200616"/>
    <lineage>
        <taxon>Bacteria</taxon>
        <taxon>Pseudomonadati</taxon>
        <taxon>Pseudomonadota</taxon>
        <taxon>Alphaproteobacteria</taxon>
        <taxon>Hyphomicrobiales</taxon>
        <taxon>Nitrobacteraceae</taxon>
        <taxon>Rhodoplanes</taxon>
    </lineage>
</organism>
<dbReference type="Proteomes" id="UP001165652">
    <property type="component" value="Unassembled WGS sequence"/>
</dbReference>
<keyword evidence="3" id="KW-1185">Reference proteome</keyword>
<protein>
    <recommendedName>
        <fullName evidence="4">DNA translocase FtsK 4TM region domain-containing protein</fullName>
    </recommendedName>
</protein>
<keyword evidence="1" id="KW-0472">Membrane</keyword>
<feature type="transmembrane region" description="Helical" evidence="1">
    <location>
        <begin position="12"/>
        <end position="35"/>
    </location>
</feature>
<comment type="caution">
    <text evidence="2">The sequence shown here is derived from an EMBL/GenBank/DDBJ whole genome shotgun (WGS) entry which is preliminary data.</text>
</comment>
<reference evidence="2" key="2">
    <citation type="submission" date="2023-02" db="EMBL/GenBank/DDBJ databases">
        <authorList>
            <person name="Rayyan A."/>
            <person name="Meyer T."/>
            <person name="Kyndt J.A."/>
        </authorList>
    </citation>
    <scope>NUCLEOTIDE SEQUENCE</scope>
    <source>
        <strain evidence="2">DSM 9987</strain>
    </source>
</reference>
<evidence type="ECO:0000313" key="2">
    <source>
        <dbReference type="EMBL" id="MDC7788013.1"/>
    </source>
</evidence>
<evidence type="ECO:0008006" key="4">
    <source>
        <dbReference type="Google" id="ProtNLM"/>
    </source>
</evidence>